<proteinExistence type="predicted"/>
<reference evidence="1 2" key="1">
    <citation type="submission" date="2017-06" db="EMBL/GenBank/DDBJ databases">
        <authorList>
            <person name="Conboy A.J."/>
            <person name="Conboy D.B."/>
            <person name="Kulkosky J."/>
            <person name="Cross T."/>
            <person name="Moy E.A."/>
            <person name="Stoner T.H."/>
            <person name="Garlena R.A."/>
            <person name="Russell D.A."/>
            <person name="Pope W.H."/>
            <person name="Jacobs-Sera D."/>
            <person name="Hatfull G.F."/>
        </authorList>
    </citation>
    <scope>NUCLEOTIDE SEQUENCE [LARGE SCALE GENOMIC DNA]</scope>
</reference>
<dbReference type="EMBL" id="MF185718">
    <property type="protein sequence ID" value="ASX98677.1"/>
    <property type="molecule type" value="Genomic_DNA"/>
</dbReference>
<evidence type="ECO:0000313" key="1">
    <source>
        <dbReference type="EMBL" id="ASX98677.1"/>
    </source>
</evidence>
<keyword evidence="2" id="KW-1185">Reference proteome</keyword>
<name>A0A286N2S0_9CAUD</name>
<dbReference type="OrthoDB" id="23057at10239"/>
<dbReference type="GeneID" id="40086108"/>
<organism evidence="1 2">
    <name type="scientific">Arthrobacter phage Colucci</name>
    <dbReference type="NCBI Taxonomy" id="2015834"/>
    <lineage>
        <taxon>Viruses</taxon>
        <taxon>Duplodnaviria</taxon>
        <taxon>Heunggongvirae</taxon>
        <taxon>Uroviricota</taxon>
        <taxon>Caudoviricetes</taxon>
        <taxon>Klausavirus</taxon>
        <taxon>Klausavirus colucci</taxon>
    </lineage>
</organism>
<dbReference type="Proteomes" id="UP000225683">
    <property type="component" value="Genome"/>
</dbReference>
<dbReference type="KEGG" id="vg:40086108"/>
<evidence type="ECO:0000313" key="2">
    <source>
        <dbReference type="Proteomes" id="UP000225683"/>
    </source>
</evidence>
<gene>
    <name evidence="1" type="primary">6</name>
    <name evidence="1" type="ORF">SEA_COLUCCI_6</name>
</gene>
<accession>A0A286N2S0</accession>
<dbReference type="RefSeq" id="YP_009610020.1">
    <property type="nucleotide sequence ID" value="NC_042000.1"/>
</dbReference>
<sequence>MAIDFEQAREAVRAHNEPLWEDEDQDGTYMVADYGLEDATAFLVIDGAREYLEDGDDDFVVMDAPAVFVDKGTGTVLLADYLDARARIRAMTPVPGHEPPTYDGD</sequence>
<protein>
    <submittedName>
        <fullName evidence="1">Uncharacterized protein</fullName>
    </submittedName>
</protein>